<protein>
    <submittedName>
        <fullName evidence="2">Polyketide cyclase</fullName>
    </submittedName>
</protein>
<dbReference type="EMBL" id="JABXJJ020000029">
    <property type="protein sequence ID" value="MDI5972128.1"/>
    <property type="molecule type" value="Genomic_DNA"/>
</dbReference>
<proteinExistence type="predicted"/>
<dbReference type="InterPro" id="IPR023393">
    <property type="entry name" value="START-like_dom_sf"/>
</dbReference>
<sequence length="204" mass="22500">MDWHRYRFHSVWRLDAAPREVYAALERAEDYPRWWPQVRGVGPAPAPAPGGPDASADPDRADPAPDPAAEAGASDPRRGADGVIRFRSVLPYELVVTARQARRDPVAGVLEISMAGDLEGWARWTVCADGAAGSRAVFDQDVVVRKPLMRRLALPGRPLFRLNHALMMRAGRRGLRSSLAAHGPLRNGLWPKSPAMYRSRRPGD</sequence>
<evidence type="ECO:0000313" key="2">
    <source>
        <dbReference type="EMBL" id="MDI5972128.1"/>
    </source>
</evidence>
<dbReference type="Gene3D" id="3.30.530.20">
    <property type="match status" value="1"/>
</dbReference>
<dbReference type="AlphaFoldDB" id="A0AA90H723"/>
<gene>
    <name evidence="2" type="ORF">POF50_022805</name>
</gene>
<organism evidence="2">
    <name type="scientific">Streptantibioticus silvisoli</name>
    <dbReference type="NCBI Taxonomy" id="2705255"/>
    <lineage>
        <taxon>Bacteria</taxon>
        <taxon>Bacillati</taxon>
        <taxon>Actinomycetota</taxon>
        <taxon>Actinomycetes</taxon>
        <taxon>Kitasatosporales</taxon>
        <taxon>Streptomycetaceae</taxon>
        <taxon>Streptantibioticus</taxon>
    </lineage>
</organism>
<evidence type="ECO:0000256" key="1">
    <source>
        <dbReference type="SAM" id="MobiDB-lite"/>
    </source>
</evidence>
<dbReference type="SUPFAM" id="SSF55961">
    <property type="entry name" value="Bet v1-like"/>
    <property type="match status" value="1"/>
</dbReference>
<comment type="caution">
    <text evidence="2">The sequence shown here is derived from an EMBL/GenBank/DDBJ whole genome shotgun (WGS) entry which is preliminary data.</text>
</comment>
<feature type="region of interest" description="Disordered" evidence="1">
    <location>
        <begin position="42"/>
        <end position="79"/>
    </location>
</feature>
<accession>A0AA90H723</accession>
<dbReference type="RefSeq" id="WP_282698938.1">
    <property type="nucleotide sequence ID" value="NZ_JABXJJ020000029.1"/>
</dbReference>
<reference evidence="2" key="1">
    <citation type="submission" date="2023-05" db="EMBL/GenBank/DDBJ databases">
        <title>Streptantibioticus silvisoli sp. nov., acidotolerant actinomycetes 1 from pine litter.</title>
        <authorList>
            <person name="Swiecimska M."/>
            <person name="Golinska P."/>
            <person name="Sangal V."/>
            <person name="Wachnowicz B."/>
            <person name="Goodfellow M."/>
        </authorList>
    </citation>
    <scope>NUCLEOTIDE SEQUENCE</scope>
    <source>
        <strain evidence="2">SL13</strain>
    </source>
</reference>
<name>A0AA90H723_9ACTN</name>